<name>A0AAD1XY57_EUPCR</name>
<proteinExistence type="predicted"/>
<evidence type="ECO:0000256" key="2">
    <source>
        <dbReference type="SAM" id="Phobius"/>
    </source>
</evidence>
<feature type="transmembrane region" description="Helical" evidence="2">
    <location>
        <begin position="546"/>
        <end position="565"/>
    </location>
</feature>
<evidence type="ECO:0000256" key="1">
    <source>
        <dbReference type="SAM" id="MobiDB-lite"/>
    </source>
</evidence>
<feature type="transmembrane region" description="Helical" evidence="2">
    <location>
        <begin position="868"/>
        <end position="890"/>
    </location>
</feature>
<sequence length="975" mass="110098">MGSAISARFQLAGSSSAFFFNVVQDPQGGFLYFVGYYAIGANPIQTIIYKSDFNLSPLKVMTYDLHCAYISFAISQDGSFMYVLDRRSNRVIEIEITRDLGVTREFSVNPSGAMNSIVNAGIDTYLYFNIETSSTIETCRWDRSTSGLTCLGFGILRHVTLVALSNNLLFMGSIDTAFKDYYLIAYNFTDPSNLAWKKVIPCPGSSCSNTISSSILSRDEQSIFLMVIYKNHFLFYKINAADGSPQNPGFLLADNNAFNSYSIEEFNDFVAVQITSDSLDNYKKLVLFDIDNANVLKEYNSFNSQSFGIGRILYQGTEFMYHCGTNQANNTFFFARTPINNINQLPEFQEDPVTFVQITTIFQISSTTSDPSLTSNPRTATILSSSAISTLDITTSINPTSQIYVALWNADHVESFQSNTLAKVNFNWPCAQIDNYTVISFIIVQTGANVTPDWVQLNAGSNELYLNKTPKLNITETFYFTLQISFNSEVHLKKFEITVELCTIPGCEICQLGNTSQCQVWINKDSDGQESIYQTSSEIQRAKDTASALMIASIVMAAASSALSFSSISSIMSIINTMQLVILLPMIPDYFSEKVQDLLNGMEFTMLSFDFIRARDIPFVNAIKKWVSYSQSNEYLNSLGLRSGSSVVNYLSLMATIILVGLAHICIFLCRKCVDDHKHKRCGKLLDTLFQFFTFNIYIRIFIQAFLFTNLSIFSELYAVNLKTTVTKVSFGLCIMFALCTSVLFILSFIVYASSFPQINYEKYQICIEYFNGVKLGKFSKLYSSIFMLLRLVLCSIIIFGRSRESFQRAISFSLVNILYGSYLLIVRPFEKSQDNMIEMVNQILFCSLTVPLSWLNTKSDWSSFYESYYISIVMTASVICSIISFVFLIKEIISFIKNRKKTKPPKNIKPKKTIATKKRAKRKTRPCKLSTKIHLKHLQKHRRACSPTPSHSKTLQTQSHPPFHPLVQKIAQIP</sequence>
<feature type="transmembrane region" description="Helical" evidence="2">
    <location>
        <begin position="729"/>
        <end position="753"/>
    </location>
</feature>
<protein>
    <submittedName>
        <fullName evidence="3">Uncharacterized protein</fullName>
    </submittedName>
</protein>
<accession>A0AAD1XY57</accession>
<evidence type="ECO:0000313" key="4">
    <source>
        <dbReference type="Proteomes" id="UP001295684"/>
    </source>
</evidence>
<feature type="transmembrane region" description="Helical" evidence="2">
    <location>
        <begin position="782"/>
        <end position="801"/>
    </location>
</feature>
<dbReference type="Proteomes" id="UP001295684">
    <property type="component" value="Unassembled WGS sequence"/>
</dbReference>
<feature type="compositionally biased region" description="Polar residues" evidence="1">
    <location>
        <begin position="948"/>
        <end position="961"/>
    </location>
</feature>
<gene>
    <name evidence="3" type="ORF">ECRASSUSDP1_LOCUS22493</name>
</gene>
<keyword evidence="2" id="KW-0812">Transmembrane</keyword>
<feature type="region of interest" description="Disordered" evidence="1">
    <location>
        <begin position="942"/>
        <end position="962"/>
    </location>
</feature>
<dbReference type="EMBL" id="CAMPGE010023071">
    <property type="protein sequence ID" value="CAI2381048.1"/>
    <property type="molecule type" value="Genomic_DNA"/>
</dbReference>
<comment type="caution">
    <text evidence="3">The sequence shown here is derived from an EMBL/GenBank/DDBJ whole genome shotgun (WGS) entry which is preliminary data.</text>
</comment>
<dbReference type="SUPFAM" id="SSF50969">
    <property type="entry name" value="YVTN repeat-like/Quinoprotein amine dehydrogenase"/>
    <property type="match status" value="1"/>
</dbReference>
<evidence type="ECO:0000313" key="3">
    <source>
        <dbReference type="EMBL" id="CAI2381048.1"/>
    </source>
</evidence>
<keyword evidence="2" id="KW-1133">Transmembrane helix</keyword>
<organism evidence="3 4">
    <name type="scientific">Euplotes crassus</name>
    <dbReference type="NCBI Taxonomy" id="5936"/>
    <lineage>
        <taxon>Eukaryota</taxon>
        <taxon>Sar</taxon>
        <taxon>Alveolata</taxon>
        <taxon>Ciliophora</taxon>
        <taxon>Intramacronucleata</taxon>
        <taxon>Spirotrichea</taxon>
        <taxon>Hypotrichia</taxon>
        <taxon>Euplotida</taxon>
        <taxon>Euplotidae</taxon>
        <taxon>Moneuplotes</taxon>
    </lineage>
</organism>
<feature type="transmembrane region" description="Helical" evidence="2">
    <location>
        <begin position="647"/>
        <end position="669"/>
    </location>
</feature>
<feature type="transmembrane region" description="Helical" evidence="2">
    <location>
        <begin position="689"/>
        <end position="709"/>
    </location>
</feature>
<reference evidence="3" key="1">
    <citation type="submission" date="2023-07" db="EMBL/GenBank/DDBJ databases">
        <authorList>
            <consortium name="AG Swart"/>
            <person name="Singh M."/>
            <person name="Singh A."/>
            <person name="Seah K."/>
            <person name="Emmerich C."/>
        </authorList>
    </citation>
    <scope>NUCLEOTIDE SEQUENCE</scope>
    <source>
        <strain evidence="3">DP1</strain>
    </source>
</reference>
<keyword evidence="2" id="KW-0472">Membrane</keyword>
<dbReference type="AlphaFoldDB" id="A0AAD1XY57"/>
<keyword evidence="4" id="KW-1185">Reference proteome</keyword>
<dbReference type="InterPro" id="IPR011044">
    <property type="entry name" value="Quino_amine_DH_bsu"/>
</dbReference>
<feature type="transmembrane region" description="Helical" evidence="2">
    <location>
        <begin position="807"/>
        <end position="826"/>
    </location>
</feature>